<dbReference type="Proteomes" id="UP000235388">
    <property type="component" value="Unassembled WGS sequence"/>
</dbReference>
<name>A0A2N5UY19_9BASI</name>
<sequence>MNQEVDLAPFTHDTQKRGYVRHRPVPPIVIKTEKGMKTSELRMTSSSGDSVYAAAFGNSKRRVAEDSPDELDYDLRKPQKRN</sequence>
<keyword evidence="5" id="KW-1185">Reference proteome</keyword>
<dbReference type="AlphaFoldDB" id="A0A2N5UY19"/>
<dbReference type="EMBL" id="PGCJ01000319">
    <property type="protein sequence ID" value="PLW32592.1"/>
    <property type="molecule type" value="Genomic_DNA"/>
</dbReference>
<feature type="compositionally biased region" description="Basic and acidic residues" evidence="1">
    <location>
        <begin position="73"/>
        <end position="82"/>
    </location>
</feature>
<dbReference type="Proteomes" id="UP000235392">
    <property type="component" value="Unassembled WGS sequence"/>
</dbReference>
<proteinExistence type="predicted"/>
<evidence type="ECO:0000313" key="5">
    <source>
        <dbReference type="Proteomes" id="UP000235388"/>
    </source>
</evidence>
<evidence type="ECO:0000313" key="3">
    <source>
        <dbReference type="EMBL" id="PLW32592.1"/>
    </source>
</evidence>
<gene>
    <name evidence="3" type="ORF">PCANC_17257</name>
    <name evidence="4" type="ORF">PCASD_05269</name>
    <name evidence="2" type="ORF">PCASD_13845</name>
</gene>
<accession>A0A2N5UY19</accession>
<protein>
    <submittedName>
        <fullName evidence="4">Uncharacterized protein</fullName>
    </submittedName>
</protein>
<dbReference type="EMBL" id="PGCI01000707">
    <property type="protein sequence ID" value="PLW19900.1"/>
    <property type="molecule type" value="Genomic_DNA"/>
</dbReference>
<reference evidence="5 6" key="1">
    <citation type="submission" date="2017-11" db="EMBL/GenBank/DDBJ databases">
        <title>De novo assembly and phasing of dikaryotic genomes from two isolates of Puccinia coronata f. sp. avenae, the causal agent of oat crown rust.</title>
        <authorList>
            <person name="Miller M.E."/>
            <person name="Zhang Y."/>
            <person name="Omidvar V."/>
            <person name="Sperschneider J."/>
            <person name="Schwessinger B."/>
            <person name="Raley C."/>
            <person name="Palmer J.M."/>
            <person name="Garnica D."/>
            <person name="Upadhyaya N."/>
            <person name="Rathjen J."/>
            <person name="Taylor J.M."/>
            <person name="Park R.F."/>
            <person name="Dodds P.N."/>
            <person name="Hirsch C.D."/>
            <person name="Kianian S.F."/>
            <person name="Figueroa M."/>
        </authorList>
    </citation>
    <scope>NUCLEOTIDE SEQUENCE [LARGE SCALE GENOMIC DNA]</scope>
    <source>
        <strain evidence="3">12NC29</strain>
        <strain evidence="4">12SD80</strain>
    </source>
</reference>
<evidence type="ECO:0000313" key="4">
    <source>
        <dbReference type="EMBL" id="PLW42587.1"/>
    </source>
</evidence>
<evidence type="ECO:0000256" key="1">
    <source>
        <dbReference type="SAM" id="MobiDB-lite"/>
    </source>
</evidence>
<dbReference type="EMBL" id="PGCI01000077">
    <property type="protein sequence ID" value="PLW42587.1"/>
    <property type="molecule type" value="Genomic_DNA"/>
</dbReference>
<feature type="region of interest" description="Disordered" evidence="1">
    <location>
        <begin position="59"/>
        <end position="82"/>
    </location>
</feature>
<evidence type="ECO:0000313" key="2">
    <source>
        <dbReference type="EMBL" id="PLW19900.1"/>
    </source>
</evidence>
<organism evidence="4 6">
    <name type="scientific">Puccinia coronata f. sp. avenae</name>
    <dbReference type="NCBI Taxonomy" id="200324"/>
    <lineage>
        <taxon>Eukaryota</taxon>
        <taxon>Fungi</taxon>
        <taxon>Dikarya</taxon>
        <taxon>Basidiomycota</taxon>
        <taxon>Pucciniomycotina</taxon>
        <taxon>Pucciniomycetes</taxon>
        <taxon>Pucciniales</taxon>
        <taxon>Pucciniaceae</taxon>
        <taxon>Puccinia</taxon>
    </lineage>
</organism>
<comment type="caution">
    <text evidence="4">The sequence shown here is derived from an EMBL/GenBank/DDBJ whole genome shotgun (WGS) entry which is preliminary data.</text>
</comment>
<evidence type="ECO:0000313" key="6">
    <source>
        <dbReference type="Proteomes" id="UP000235392"/>
    </source>
</evidence>